<dbReference type="EMBL" id="JABAYA010000003">
    <property type="protein sequence ID" value="KAF7732357.1"/>
    <property type="molecule type" value="Genomic_DNA"/>
</dbReference>
<gene>
    <name evidence="3" type="primary">ASCC1_2</name>
    <name evidence="3" type="ORF">EC973_005253</name>
</gene>
<dbReference type="GO" id="GO:0006307">
    <property type="term" value="P:DNA alkylation repair"/>
    <property type="evidence" value="ECO:0007669"/>
    <property type="project" value="InterPro"/>
</dbReference>
<evidence type="ECO:0000259" key="2">
    <source>
        <dbReference type="SMART" id="SM00322"/>
    </source>
</evidence>
<dbReference type="SUPFAM" id="SSF55144">
    <property type="entry name" value="LigT-like"/>
    <property type="match status" value="1"/>
</dbReference>
<evidence type="ECO:0000313" key="4">
    <source>
        <dbReference type="Proteomes" id="UP000605846"/>
    </source>
</evidence>
<dbReference type="Pfam" id="PF10469">
    <property type="entry name" value="AKAP7_NLS"/>
    <property type="match status" value="1"/>
</dbReference>
<dbReference type="SMART" id="SM00322">
    <property type="entry name" value="KH"/>
    <property type="match status" value="1"/>
</dbReference>
<keyword evidence="4" id="KW-1185">Reference proteome</keyword>
<dbReference type="PANTHER" id="PTHR13360:SF1">
    <property type="entry name" value="ACTIVATING SIGNAL COINTEGRATOR 1 COMPLEX SUBUNIT 1"/>
    <property type="match status" value="1"/>
</dbReference>
<dbReference type="InterPro" id="IPR004087">
    <property type="entry name" value="KH_dom"/>
</dbReference>
<dbReference type="InterPro" id="IPR036612">
    <property type="entry name" value="KH_dom_type_1_sf"/>
</dbReference>
<evidence type="ECO:0000256" key="1">
    <source>
        <dbReference type="PROSITE-ProRule" id="PRU00117"/>
    </source>
</evidence>
<evidence type="ECO:0000313" key="3">
    <source>
        <dbReference type="EMBL" id="KAF7732357.1"/>
    </source>
</evidence>
<dbReference type="GO" id="GO:0006355">
    <property type="term" value="P:regulation of DNA-templated transcription"/>
    <property type="evidence" value="ECO:0007669"/>
    <property type="project" value="TreeGrafter"/>
</dbReference>
<name>A0A8H7BW01_9FUNG</name>
<dbReference type="InterPro" id="IPR019510">
    <property type="entry name" value="AKAP7-like_phosphoesterase"/>
</dbReference>
<sequence length="346" mass="38772">MASSTDTNIPRSMQGITLVQVQDRVYRIPTASLQRGRQSSKAVSEIHDDETDTIYTEEIVTYYHPVNRTFHGILIALGRGGSTLKQLKIETGARIDICNGKDSVMIKGTQDKVDKAKEAIDRVIKKAYDTSRPTHFLSFPIISNVATRKLEEFQASILSSTFKCDGLDSSILVLPVNLHITLGVFKLLSQAEIEKAVRFLKQECPKVVEDILQKKRLTIRLRNLMSMQANPVKTNVLYIAAEDETDNNCLDALCAALINKMVEGGFLEKEDRPFKMHITLINTKYRSSQNGDQEEELERQPIDARPILKAYGDLDLGTVHIEKLHIMKMGHNGPGGTYISEGSIRL</sequence>
<dbReference type="InterPro" id="IPR004088">
    <property type="entry name" value="KH_dom_type_1"/>
</dbReference>
<accession>A0A8H7BW01</accession>
<dbReference type="Proteomes" id="UP000605846">
    <property type="component" value="Unassembled WGS sequence"/>
</dbReference>
<comment type="caution">
    <text evidence="3">The sequence shown here is derived from an EMBL/GenBank/DDBJ whole genome shotgun (WGS) entry which is preliminary data.</text>
</comment>
<organism evidence="3 4">
    <name type="scientific">Apophysomyces ossiformis</name>
    <dbReference type="NCBI Taxonomy" id="679940"/>
    <lineage>
        <taxon>Eukaryota</taxon>
        <taxon>Fungi</taxon>
        <taxon>Fungi incertae sedis</taxon>
        <taxon>Mucoromycota</taxon>
        <taxon>Mucoromycotina</taxon>
        <taxon>Mucoromycetes</taxon>
        <taxon>Mucorales</taxon>
        <taxon>Mucorineae</taxon>
        <taxon>Mucoraceae</taxon>
        <taxon>Apophysomyces</taxon>
    </lineage>
</organism>
<dbReference type="GO" id="GO:0003723">
    <property type="term" value="F:RNA binding"/>
    <property type="evidence" value="ECO:0007669"/>
    <property type="project" value="UniProtKB-UniRule"/>
</dbReference>
<dbReference type="Pfam" id="PF00013">
    <property type="entry name" value="KH_1"/>
    <property type="match status" value="1"/>
</dbReference>
<dbReference type="AlphaFoldDB" id="A0A8H7BW01"/>
<dbReference type="SUPFAM" id="SSF54791">
    <property type="entry name" value="Eukaryotic type KH-domain (KH-domain type I)"/>
    <property type="match status" value="1"/>
</dbReference>
<proteinExistence type="predicted"/>
<dbReference type="OrthoDB" id="277832at2759"/>
<reference evidence="3" key="1">
    <citation type="submission" date="2020-01" db="EMBL/GenBank/DDBJ databases">
        <title>Genome Sequencing of Three Apophysomyces-Like Fungal Strains Confirms a Novel Fungal Genus in the Mucoromycota with divergent Burkholderia-like Endosymbiotic Bacteria.</title>
        <authorList>
            <person name="Stajich J.E."/>
            <person name="Macias A.M."/>
            <person name="Carter-House D."/>
            <person name="Lovett B."/>
            <person name="Kasson L.R."/>
            <person name="Berry K."/>
            <person name="Grigoriev I."/>
            <person name="Chang Y."/>
            <person name="Spatafora J."/>
            <person name="Kasson M.T."/>
        </authorList>
    </citation>
    <scope>NUCLEOTIDE SEQUENCE</scope>
    <source>
        <strain evidence="3">NRRL A-21654</strain>
    </source>
</reference>
<dbReference type="InterPro" id="IPR009210">
    <property type="entry name" value="ASCC1"/>
</dbReference>
<dbReference type="PANTHER" id="PTHR13360">
    <property type="entry name" value="ACTIVATING SIGNAL COINTEGRATOR 1 COMPLEX SUBUNIT 1"/>
    <property type="match status" value="1"/>
</dbReference>
<dbReference type="PROSITE" id="PS50084">
    <property type="entry name" value="KH_TYPE_1"/>
    <property type="match status" value="1"/>
</dbReference>
<dbReference type="InterPro" id="IPR009097">
    <property type="entry name" value="Cyclic_Pdiesterase"/>
</dbReference>
<dbReference type="GO" id="GO:0005634">
    <property type="term" value="C:nucleus"/>
    <property type="evidence" value="ECO:0007669"/>
    <property type="project" value="TreeGrafter"/>
</dbReference>
<dbReference type="Gene3D" id="3.90.1140.10">
    <property type="entry name" value="Cyclic phosphodiesterase"/>
    <property type="match status" value="1"/>
</dbReference>
<dbReference type="Gene3D" id="3.30.1370.10">
    <property type="entry name" value="K Homology domain, type 1"/>
    <property type="match status" value="1"/>
</dbReference>
<protein>
    <submittedName>
        <fullName evidence="3">Activating signal cointegrator 1 complex subunit</fullName>
    </submittedName>
</protein>
<keyword evidence="1" id="KW-0694">RNA-binding</keyword>
<feature type="domain" description="K Homology" evidence="2">
    <location>
        <begin position="58"/>
        <end position="125"/>
    </location>
</feature>
<dbReference type="CDD" id="cd00105">
    <property type="entry name" value="KH-I"/>
    <property type="match status" value="1"/>
</dbReference>